<proteinExistence type="predicted"/>
<evidence type="ECO:0000313" key="6">
    <source>
        <dbReference type="EMBL" id="CAE0471954.1"/>
    </source>
</evidence>
<dbReference type="EMBL" id="HBIO01021792">
    <property type="protein sequence ID" value="CAE0471954.1"/>
    <property type="molecule type" value="Transcribed_RNA"/>
</dbReference>
<dbReference type="PANTHER" id="PTHR31661:SF1">
    <property type="entry name" value="CDAN1-INTERACTING NUCLEASE 1"/>
    <property type="match status" value="1"/>
</dbReference>
<dbReference type="Pfam" id="PF14811">
    <property type="entry name" value="TPD"/>
    <property type="match status" value="2"/>
</dbReference>
<keyword evidence="4" id="KW-0539">Nucleus</keyword>
<comment type="subcellular location">
    <subcellularLocation>
        <location evidence="2">Cytoplasm</location>
    </subcellularLocation>
    <subcellularLocation>
        <location evidence="1">Nucleus</location>
    </subcellularLocation>
</comment>
<accession>A0A7S3QBM4</accession>
<name>A0A7S3QBM4_9STRA</name>
<reference evidence="6" key="1">
    <citation type="submission" date="2021-01" db="EMBL/GenBank/DDBJ databases">
        <authorList>
            <person name="Corre E."/>
            <person name="Pelletier E."/>
            <person name="Niang G."/>
            <person name="Scheremetjew M."/>
            <person name="Finn R."/>
            <person name="Kale V."/>
            <person name="Holt S."/>
            <person name="Cochrane G."/>
            <person name="Meng A."/>
            <person name="Brown T."/>
            <person name="Cohen L."/>
        </authorList>
    </citation>
    <scope>NUCLEOTIDE SEQUENCE</scope>
    <source>
        <strain evidence="6">MM31A-1</strain>
    </source>
</reference>
<evidence type="ECO:0000256" key="1">
    <source>
        <dbReference type="ARBA" id="ARBA00004123"/>
    </source>
</evidence>
<evidence type="ECO:0000256" key="4">
    <source>
        <dbReference type="ARBA" id="ARBA00023242"/>
    </source>
</evidence>
<protein>
    <recommendedName>
        <fullName evidence="5">CDAN1-interacting nuclease 1</fullName>
    </recommendedName>
</protein>
<evidence type="ECO:0000256" key="2">
    <source>
        <dbReference type="ARBA" id="ARBA00004496"/>
    </source>
</evidence>
<evidence type="ECO:0000256" key="3">
    <source>
        <dbReference type="ARBA" id="ARBA00022490"/>
    </source>
</evidence>
<sequence>MKHPTKPKKSSNYERAEEWCRDVVKKGHDLLFNVEIFDAELAKASRDLGFPLESLNSFLRNIHLQYVKKRSHVIRNQMQSNIIEEYTGTIGAGGKSILQLAKKYNFPPSLLARAVVEHVTIYEKKKVTQALRDPLNKLSSAEVILEKHKLSESTSNKPKSMPIDPFTGNPMDMVDGLLASTSTSSSIGVGVPQITRLAREVIEATNSDPLYGPRFDRERQYVGVEYEILLERSLSSMNIAFETEEQLRVRGTPRTPDILFSCPMAIKVPKEILGKANGNANGSGNKNNSGNKAKHENVVAVDEDGGVWKMICWIDSKALFGDVTTHKTSVLPQAETYINRFGPGLILYWFGHAPLELLGMHHGGDVLVVGEVPKVFMLPTGDLAKDGQRIL</sequence>
<evidence type="ECO:0000256" key="5">
    <source>
        <dbReference type="ARBA" id="ARBA00023480"/>
    </source>
</evidence>
<dbReference type="InterPro" id="IPR029404">
    <property type="entry name" value="CDIN1"/>
</dbReference>
<keyword evidence="3" id="KW-0963">Cytoplasm</keyword>
<gene>
    <name evidence="6" type="ORF">CDEB00056_LOCUS16807</name>
</gene>
<dbReference type="AlphaFoldDB" id="A0A7S3QBM4"/>
<dbReference type="PANTHER" id="PTHR31661">
    <property type="entry name" value="SIMILAR TO CDNA SEQUENCE BC052040"/>
    <property type="match status" value="1"/>
</dbReference>
<dbReference type="GO" id="GO:0005634">
    <property type="term" value="C:nucleus"/>
    <property type="evidence" value="ECO:0007669"/>
    <property type="project" value="UniProtKB-SubCell"/>
</dbReference>
<dbReference type="GO" id="GO:0005737">
    <property type="term" value="C:cytoplasm"/>
    <property type="evidence" value="ECO:0007669"/>
    <property type="project" value="UniProtKB-SubCell"/>
</dbReference>
<organism evidence="6">
    <name type="scientific">Chaetoceros debilis</name>
    <dbReference type="NCBI Taxonomy" id="122233"/>
    <lineage>
        <taxon>Eukaryota</taxon>
        <taxon>Sar</taxon>
        <taxon>Stramenopiles</taxon>
        <taxon>Ochrophyta</taxon>
        <taxon>Bacillariophyta</taxon>
        <taxon>Coscinodiscophyceae</taxon>
        <taxon>Chaetocerotophycidae</taxon>
        <taxon>Chaetocerotales</taxon>
        <taxon>Chaetocerotaceae</taxon>
        <taxon>Chaetoceros</taxon>
    </lineage>
</organism>